<gene>
    <name evidence="3" type="ORF">GCM10009850_121610</name>
</gene>
<organism evidence="3 4">
    <name type="scientific">Nonomuraea monospora</name>
    <dbReference type="NCBI Taxonomy" id="568818"/>
    <lineage>
        <taxon>Bacteria</taxon>
        <taxon>Bacillati</taxon>
        <taxon>Actinomycetota</taxon>
        <taxon>Actinomycetes</taxon>
        <taxon>Streptosporangiales</taxon>
        <taxon>Streptosporangiaceae</taxon>
        <taxon>Nonomuraea</taxon>
    </lineage>
</organism>
<accession>A0ABN3D5E6</accession>
<sequence length="220" mass="23668">MRPGAVLARRAARGIAVAPDASYGQNPPTERRTAAKVADCTLMGTTSTLTVWIAPVLGLLGALLGGFLAPWVNARLSHATARRTAFDNAISAIRTAQVVRHRPVSVQAEALGGDVDRAREFSRELVERGLERFIESQQAAIESLAQLEPHYVPRHSARSTWEITEPEAEALIKELVTARDSARFRRKTRSMSKQAMSALPEPPRIGQEDSASGGGSPAPG</sequence>
<reference evidence="3 4" key="1">
    <citation type="journal article" date="2019" name="Int. J. Syst. Evol. Microbiol.">
        <title>The Global Catalogue of Microorganisms (GCM) 10K type strain sequencing project: providing services to taxonomists for standard genome sequencing and annotation.</title>
        <authorList>
            <consortium name="The Broad Institute Genomics Platform"/>
            <consortium name="The Broad Institute Genome Sequencing Center for Infectious Disease"/>
            <person name="Wu L."/>
            <person name="Ma J."/>
        </authorList>
    </citation>
    <scope>NUCLEOTIDE SEQUENCE [LARGE SCALE GENOMIC DNA]</scope>
    <source>
        <strain evidence="3 4">JCM 16114</strain>
    </source>
</reference>
<keyword evidence="2" id="KW-1133">Transmembrane helix</keyword>
<keyword evidence="4" id="KW-1185">Reference proteome</keyword>
<evidence type="ECO:0000256" key="2">
    <source>
        <dbReference type="SAM" id="Phobius"/>
    </source>
</evidence>
<evidence type="ECO:0000256" key="1">
    <source>
        <dbReference type="SAM" id="MobiDB-lite"/>
    </source>
</evidence>
<feature type="region of interest" description="Disordered" evidence="1">
    <location>
        <begin position="185"/>
        <end position="220"/>
    </location>
</feature>
<keyword evidence="2" id="KW-0812">Transmembrane</keyword>
<dbReference type="Proteomes" id="UP001499843">
    <property type="component" value="Unassembled WGS sequence"/>
</dbReference>
<proteinExistence type="predicted"/>
<dbReference type="EMBL" id="BAAAQX010000080">
    <property type="protein sequence ID" value="GAA2219933.1"/>
    <property type="molecule type" value="Genomic_DNA"/>
</dbReference>
<comment type="caution">
    <text evidence="3">The sequence shown here is derived from an EMBL/GenBank/DDBJ whole genome shotgun (WGS) entry which is preliminary data.</text>
</comment>
<evidence type="ECO:0000313" key="4">
    <source>
        <dbReference type="Proteomes" id="UP001499843"/>
    </source>
</evidence>
<evidence type="ECO:0000313" key="3">
    <source>
        <dbReference type="EMBL" id="GAA2219933.1"/>
    </source>
</evidence>
<feature type="transmembrane region" description="Helical" evidence="2">
    <location>
        <begin position="52"/>
        <end position="73"/>
    </location>
</feature>
<keyword evidence="2" id="KW-0472">Membrane</keyword>
<protein>
    <submittedName>
        <fullName evidence="3">Uncharacterized protein</fullName>
    </submittedName>
</protein>
<name>A0ABN3D5E6_9ACTN</name>